<organism evidence="2 3">
    <name type="scientific">Gemmobacter lanyuensis</name>
    <dbReference type="NCBI Taxonomy" id="1054497"/>
    <lineage>
        <taxon>Bacteria</taxon>
        <taxon>Pseudomonadati</taxon>
        <taxon>Pseudomonadota</taxon>
        <taxon>Alphaproteobacteria</taxon>
        <taxon>Rhodobacterales</taxon>
        <taxon>Paracoccaceae</taxon>
        <taxon>Gemmobacter</taxon>
    </lineage>
</organism>
<keyword evidence="3" id="KW-1185">Reference proteome</keyword>
<accession>A0A918ISK6</accession>
<keyword evidence="1" id="KW-0472">Membrane</keyword>
<proteinExistence type="predicted"/>
<reference evidence="2" key="1">
    <citation type="journal article" date="2014" name="Int. J. Syst. Evol. Microbiol.">
        <title>Complete genome sequence of Corynebacterium casei LMG S-19264T (=DSM 44701T), isolated from a smear-ripened cheese.</title>
        <authorList>
            <consortium name="US DOE Joint Genome Institute (JGI-PGF)"/>
            <person name="Walter F."/>
            <person name="Albersmeier A."/>
            <person name="Kalinowski J."/>
            <person name="Ruckert C."/>
        </authorList>
    </citation>
    <scope>NUCLEOTIDE SEQUENCE</scope>
    <source>
        <strain evidence="2">KCTC 23714</strain>
    </source>
</reference>
<sequence>MIGPAERILWQGRPGGNARPDVSRPGQIVIGAGFVAVSLFWMDQAMARGPIWLAGLPFLAIGLRLVLWRVWGPRLRAKMAHYTLTDRRALTELRWPLVGSRWQAVEIGPATMVEPSGDPMTLTLQNRSAPPLLFERLDEGPEVLALIRQIQRARAGDPA</sequence>
<keyword evidence="1" id="KW-0812">Transmembrane</keyword>
<feature type="transmembrane region" description="Helical" evidence="1">
    <location>
        <begin position="28"/>
        <end position="45"/>
    </location>
</feature>
<evidence type="ECO:0000313" key="2">
    <source>
        <dbReference type="EMBL" id="GGW27308.1"/>
    </source>
</evidence>
<reference evidence="2" key="2">
    <citation type="submission" date="2020-09" db="EMBL/GenBank/DDBJ databases">
        <authorList>
            <person name="Sun Q."/>
            <person name="Kim S."/>
        </authorList>
    </citation>
    <scope>NUCLEOTIDE SEQUENCE</scope>
    <source>
        <strain evidence="2">KCTC 23714</strain>
    </source>
</reference>
<dbReference type="EMBL" id="BMYQ01000003">
    <property type="protein sequence ID" value="GGW27308.1"/>
    <property type="molecule type" value="Genomic_DNA"/>
</dbReference>
<keyword evidence="1" id="KW-1133">Transmembrane helix</keyword>
<protein>
    <submittedName>
        <fullName evidence="2">Uncharacterized protein</fullName>
    </submittedName>
</protein>
<evidence type="ECO:0000313" key="3">
    <source>
        <dbReference type="Proteomes" id="UP000628984"/>
    </source>
</evidence>
<evidence type="ECO:0000256" key="1">
    <source>
        <dbReference type="SAM" id="Phobius"/>
    </source>
</evidence>
<dbReference type="AlphaFoldDB" id="A0A918ISK6"/>
<feature type="transmembrane region" description="Helical" evidence="1">
    <location>
        <begin position="51"/>
        <end position="71"/>
    </location>
</feature>
<dbReference type="Proteomes" id="UP000628984">
    <property type="component" value="Unassembled WGS sequence"/>
</dbReference>
<name>A0A918ISK6_9RHOB</name>
<gene>
    <name evidence="2" type="ORF">GCM10011452_14720</name>
</gene>
<dbReference type="RefSeq" id="WP_189633205.1">
    <property type="nucleotide sequence ID" value="NZ_BMYQ01000003.1"/>
</dbReference>
<comment type="caution">
    <text evidence="2">The sequence shown here is derived from an EMBL/GenBank/DDBJ whole genome shotgun (WGS) entry which is preliminary data.</text>
</comment>